<dbReference type="Pfam" id="PF22422">
    <property type="entry name" value="MGH1-like_GH"/>
    <property type="match status" value="1"/>
</dbReference>
<dbReference type="KEGG" id="mbd:MEBOL_000769"/>
<gene>
    <name evidence="3" type="ORF">MEBOL_000769</name>
</gene>
<dbReference type="RefSeq" id="WP_095976145.1">
    <property type="nucleotide sequence ID" value="NZ_CP022163.1"/>
</dbReference>
<dbReference type="InterPro" id="IPR032856">
    <property type="entry name" value="GDE_N_bis"/>
</dbReference>
<sequence>MKEIIRVEDQYYILATAAHDELSRVLKCDDTFALFDRSGNIRALGRQEQGVYHEGTRFLSRLELRVNGQRPLLLSSSVVQGNTLLAVDLTNPDIRVGGKVVIPHGSIHIFRARFLGSGTCHERLRVQNFGQEPASLELSLEFDADFRDIFEVRGTRRDHPRPEPSARVDGDAVVIAYQGLDKVQRTTRVSCQPKAVKLDAQSFHFQVRLEPHQEQSFYVTVACAADKPAATLPSYDEALLGEVHARDELVERQCRLFTSNTLFSEWLDRSVADLRMMTTRTEHGFYPYAGVPWYSTPFGRDAVITAFQALWLQPSLAAGVLRFLAATQARALEPERDAEPGKILHEMRRGEMAALGEIPFGRYYGTVDATPLFLMLASAYYQASADKALIESLWPSLELAVRWMREWGDLDQDGFLEYSVRAKRGLSNQCWKDSWDSVFHANGTLAEGPLALCEVQGYAYAALKSMAELAESLGRPEQGRGWRSDAERLRQRFEDVFWCDDLNLYALALDGRKRPCRVRASNAGHCLYTGIASEDRARRIARTLTQPEFFSGWGIRTVAEGESLYNPMSYHNGSIWPHDNALIAAGFARYGLMEHATQVFQALFEASLTFDLRRIPELYCGFVRRAGEGPTLYPVACSPQAWAAGSVLMLLGACLGLELDAPHRRLKLNRPILPPFLDEVRIDRMQVGDAMVDLVFHRYDTGAGVDVLRRHGDLEVIIVK</sequence>
<evidence type="ECO:0000259" key="1">
    <source>
        <dbReference type="Pfam" id="PF14742"/>
    </source>
</evidence>
<feature type="domain" description="Mannosylglycerate hydrolase MGH1-like glycoside hydrolase" evidence="2">
    <location>
        <begin position="301"/>
        <end position="605"/>
    </location>
</feature>
<evidence type="ECO:0000313" key="4">
    <source>
        <dbReference type="Proteomes" id="UP000217289"/>
    </source>
</evidence>
<evidence type="ECO:0000259" key="2">
    <source>
        <dbReference type="Pfam" id="PF22422"/>
    </source>
</evidence>
<organism evidence="3 4">
    <name type="scientific">Melittangium boletus DSM 14713</name>
    <dbReference type="NCBI Taxonomy" id="1294270"/>
    <lineage>
        <taxon>Bacteria</taxon>
        <taxon>Pseudomonadati</taxon>
        <taxon>Myxococcota</taxon>
        <taxon>Myxococcia</taxon>
        <taxon>Myxococcales</taxon>
        <taxon>Cystobacterineae</taxon>
        <taxon>Archangiaceae</taxon>
        <taxon>Melittangium</taxon>
    </lineage>
</organism>
<reference evidence="3 4" key="1">
    <citation type="submission" date="2017-06" db="EMBL/GenBank/DDBJ databases">
        <authorList>
            <person name="Kim H.J."/>
            <person name="Triplett B.A."/>
        </authorList>
    </citation>
    <scope>NUCLEOTIDE SEQUENCE [LARGE SCALE GENOMIC DNA]</scope>
    <source>
        <strain evidence="3 4">DSM 14713</strain>
    </source>
</reference>
<dbReference type="EMBL" id="CP022163">
    <property type="protein sequence ID" value="ATB27331.1"/>
    <property type="molecule type" value="Genomic_DNA"/>
</dbReference>
<evidence type="ECO:0000313" key="3">
    <source>
        <dbReference type="EMBL" id="ATB27331.1"/>
    </source>
</evidence>
<accession>A0A250I830</accession>
<dbReference type="OrthoDB" id="9761875at2"/>
<dbReference type="GO" id="GO:0005975">
    <property type="term" value="P:carbohydrate metabolic process"/>
    <property type="evidence" value="ECO:0007669"/>
    <property type="project" value="InterPro"/>
</dbReference>
<proteinExistence type="predicted"/>
<name>A0A250I830_9BACT</name>
<dbReference type="InterPro" id="IPR012341">
    <property type="entry name" value="6hp_glycosidase-like_sf"/>
</dbReference>
<dbReference type="AlphaFoldDB" id="A0A250I830"/>
<protein>
    <submittedName>
        <fullName evidence="3">Amylo-alpha-1,6-glucosidase</fullName>
    </submittedName>
</protein>
<dbReference type="InterPro" id="IPR054491">
    <property type="entry name" value="MGH1-like_GH"/>
</dbReference>
<dbReference type="Gene3D" id="1.50.10.10">
    <property type="match status" value="1"/>
</dbReference>
<dbReference type="Pfam" id="PF14742">
    <property type="entry name" value="GDE_N_bis"/>
    <property type="match status" value="1"/>
</dbReference>
<dbReference type="Proteomes" id="UP000217289">
    <property type="component" value="Chromosome"/>
</dbReference>
<dbReference type="SUPFAM" id="SSF48208">
    <property type="entry name" value="Six-hairpin glycosidases"/>
    <property type="match status" value="1"/>
</dbReference>
<keyword evidence="4" id="KW-1185">Reference proteome</keyword>
<feature type="domain" description="Putative glycogen debranching enzyme N-terminal" evidence="1">
    <location>
        <begin position="26"/>
        <end position="219"/>
    </location>
</feature>
<dbReference type="InterPro" id="IPR008928">
    <property type="entry name" value="6-hairpin_glycosidase_sf"/>
</dbReference>